<dbReference type="EMBL" id="FNSA01000003">
    <property type="protein sequence ID" value="SEC93221.1"/>
    <property type="molecule type" value="Genomic_DNA"/>
</dbReference>
<protein>
    <submittedName>
        <fullName evidence="1">Uncharacterized protein</fullName>
    </submittedName>
</protein>
<proteinExistence type="predicted"/>
<evidence type="ECO:0000313" key="2">
    <source>
        <dbReference type="Proteomes" id="UP000182241"/>
    </source>
</evidence>
<keyword evidence="2" id="KW-1185">Reference proteome</keyword>
<dbReference type="AlphaFoldDB" id="A0A1H4WKQ4"/>
<dbReference type="STRING" id="57704.SAMN04489793_3575"/>
<gene>
    <name evidence="1" type="ORF">SAMN04489793_3575</name>
</gene>
<evidence type="ECO:0000313" key="1">
    <source>
        <dbReference type="EMBL" id="SEC93221.1"/>
    </source>
</evidence>
<dbReference type="Proteomes" id="UP000182241">
    <property type="component" value="Unassembled WGS sequence"/>
</dbReference>
<name>A0A1H4WKQ4_TSUTY</name>
<accession>A0A1H4WKQ4</accession>
<reference evidence="2" key="1">
    <citation type="submission" date="2016-10" db="EMBL/GenBank/DDBJ databases">
        <authorList>
            <person name="Varghese N."/>
            <person name="Submissions S."/>
        </authorList>
    </citation>
    <scope>NUCLEOTIDE SEQUENCE [LARGE SCALE GENOMIC DNA]</scope>
    <source>
        <strain evidence="2">DSM 44234</strain>
    </source>
</reference>
<organism evidence="1 2">
    <name type="scientific">Tsukamurella tyrosinosolvens</name>
    <dbReference type="NCBI Taxonomy" id="57704"/>
    <lineage>
        <taxon>Bacteria</taxon>
        <taxon>Bacillati</taxon>
        <taxon>Actinomycetota</taxon>
        <taxon>Actinomycetes</taxon>
        <taxon>Mycobacteriales</taxon>
        <taxon>Tsukamurellaceae</taxon>
        <taxon>Tsukamurella</taxon>
    </lineage>
</organism>
<sequence>MNRVSRRRSNADQIRKNHLMDDERSIVAYLPWLARKDDTDEQVELMFVEREGDTVYVRETDPCDPPPTLSPVYDGETIVVMTPISHSAVYSGETGDNLMFSSRLVPDDGPGSNNARVLRFGEHDDGRRVHVRPGGQVTFEPVAELLAINELESRGNEGYVPITPVLFTWFATVPDVPEERSRYLLAAARRLDRAQSLFTQAASALDFEPTHWPATRRALFEMIGIVELAVVSLSRAMDMCIRMSKLIGVATPVPDAVSTRIAAVTEIRNAYEHIEDRALGRVRNEPNEDAATIFEHTSLITDNVVTYGKYTLDLDSDVTEITDALRAFLLRATADAS</sequence>